<dbReference type="InterPro" id="IPR006501">
    <property type="entry name" value="Pectinesterase_inhib_dom"/>
</dbReference>
<dbReference type="Proteomes" id="UP000323000">
    <property type="component" value="Chromosome 3"/>
</dbReference>
<evidence type="ECO:0000313" key="7">
    <source>
        <dbReference type="Proteomes" id="UP000323000"/>
    </source>
</evidence>
<dbReference type="SMART" id="SM00856">
    <property type="entry name" value="PMEI"/>
    <property type="match status" value="1"/>
</dbReference>
<evidence type="ECO:0000256" key="1">
    <source>
        <dbReference type="ARBA" id="ARBA00022729"/>
    </source>
</evidence>
<comment type="caution">
    <text evidence="6">The sequence shown here is derived from an EMBL/GenBank/DDBJ whole genome shotgun (WGS) entry which is preliminary data.</text>
</comment>
<sequence length="181" mass="19791">MSTLNHFLLISYVSIYFFFILQFQPCFSINVPPLINQICTKTKNNYFCVKTLTSAPGAANANLTTLASYSLKSTYAAVATTDAFLVALLPNVTDPRVKQVVTHCRTNYDGSILPLQTAITSLDEGHFDDVSFNVNQGLTNINDCDRVIKVGPPPPGLPEKSTHVVQLVDISGVISVMLLHQ</sequence>
<comment type="similarity">
    <text evidence="3">Belongs to the PMEI family.</text>
</comment>
<evidence type="ECO:0000259" key="5">
    <source>
        <dbReference type="SMART" id="SM00856"/>
    </source>
</evidence>
<evidence type="ECO:0000256" key="2">
    <source>
        <dbReference type="ARBA" id="ARBA00023157"/>
    </source>
</evidence>
<dbReference type="OrthoDB" id="764172at2759"/>
<dbReference type="SUPFAM" id="SSF101148">
    <property type="entry name" value="Plant invertase/pectin methylesterase inhibitor"/>
    <property type="match status" value="1"/>
</dbReference>
<keyword evidence="1" id="KW-0732">Signal</keyword>
<organism evidence="6 7">
    <name type="scientific">Acer yangbiense</name>
    <dbReference type="NCBI Taxonomy" id="1000413"/>
    <lineage>
        <taxon>Eukaryota</taxon>
        <taxon>Viridiplantae</taxon>
        <taxon>Streptophyta</taxon>
        <taxon>Embryophyta</taxon>
        <taxon>Tracheophyta</taxon>
        <taxon>Spermatophyta</taxon>
        <taxon>Magnoliopsida</taxon>
        <taxon>eudicotyledons</taxon>
        <taxon>Gunneridae</taxon>
        <taxon>Pentapetalae</taxon>
        <taxon>rosids</taxon>
        <taxon>malvids</taxon>
        <taxon>Sapindales</taxon>
        <taxon>Sapindaceae</taxon>
        <taxon>Hippocastanoideae</taxon>
        <taxon>Acereae</taxon>
        <taxon>Acer</taxon>
    </lineage>
</organism>
<dbReference type="NCBIfam" id="TIGR01614">
    <property type="entry name" value="PME_inhib"/>
    <property type="match status" value="1"/>
</dbReference>
<dbReference type="PANTHER" id="PTHR36710:SF18">
    <property type="entry name" value="PECTINESTERASE INHIBITOR 5-RELATED"/>
    <property type="match status" value="1"/>
</dbReference>
<dbReference type="AlphaFoldDB" id="A0A5C7IHT2"/>
<dbReference type="Pfam" id="PF04043">
    <property type="entry name" value="PMEI"/>
    <property type="match status" value="1"/>
</dbReference>
<keyword evidence="2" id="KW-1015">Disulfide bond</keyword>
<keyword evidence="4" id="KW-0812">Transmembrane</keyword>
<keyword evidence="4" id="KW-0472">Membrane</keyword>
<name>A0A5C7IHT2_9ROSI</name>
<dbReference type="Gene3D" id="1.20.140.40">
    <property type="entry name" value="Invertase/pectin methylesterase inhibitor family protein"/>
    <property type="match status" value="1"/>
</dbReference>
<reference evidence="7" key="1">
    <citation type="journal article" date="2019" name="Gigascience">
        <title>De novo genome assembly of the endangered Acer yangbiense, a plant species with extremely small populations endemic to Yunnan Province, China.</title>
        <authorList>
            <person name="Yang J."/>
            <person name="Wariss H.M."/>
            <person name="Tao L."/>
            <person name="Zhang R."/>
            <person name="Yun Q."/>
            <person name="Hollingsworth P."/>
            <person name="Dao Z."/>
            <person name="Luo G."/>
            <person name="Guo H."/>
            <person name="Ma Y."/>
            <person name="Sun W."/>
        </authorList>
    </citation>
    <scope>NUCLEOTIDE SEQUENCE [LARGE SCALE GENOMIC DNA]</scope>
    <source>
        <strain evidence="7">cv. Malutang</strain>
    </source>
</reference>
<dbReference type="InterPro" id="IPR035513">
    <property type="entry name" value="Invertase/methylesterase_inhib"/>
</dbReference>
<dbReference type="InterPro" id="IPR052421">
    <property type="entry name" value="PCW_Enzyme_Inhibitor"/>
</dbReference>
<dbReference type="EMBL" id="VAHF01000003">
    <property type="protein sequence ID" value="TXG68036.1"/>
    <property type="molecule type" value="Genomic_DNA"/>
</dbReference>
<proteinExistence type="inferred from homology"/>
<dbReference type="InterPro" id="IPR034086">
    <property type="entry name" value="PMEI_plant"/>
</dbReference>
<feature type="transmembrane region" description="Helical" evidence="4">
    <location>
        <begin position="7"/>
        <end position="24"/>
    </location>
</feature>
<evidence type="ECO:0000313" key="6">
    <source>
        <dbReference type="EMBL" id="TXG68036.1"/>
    </source>
</evidence>
<keyword evidence="7" id="KW-1185">Reference proteome</keyword>
<dbReference type="CDD" id="cd15797">
    <property type="entry name" value="PMEI"/>
    <property type="match status" value="1"/>
</dbReference>
<dbReference type="PANTHER" id="PTHR36710">
    <property type="entry name" value="PECTINESTERASE INHIBITOR-LIKE"/>
    <property type="match status" value="1"/>
</dbReference>
<evidence type="ECO:0000256" key="3">
    <source>
        <dbReference type="ARBA" id="ARBA00038471"/>
    </source>
</evidence>
<feature type="domain" description="Pectinesterase inhibitor" evidence="5">
    <location>
        <begin position="30"/>
        <end position="174"/>
    </location>
</feature>
<gene>
    <name evidence="6" type="ORF">EZV62_009311</name>
</gene>
<accession>A0A5C7IHT2</accession>
<keyword evidence="4" id="KW-1133">Transmembrane helix</keyword>
<protein>
    <recommendedName>
        <fullName evidence="5">Pectinesterase inhibitor domain-containing protein</fullName>
    </recommendedName>
</protein>
<dbReference type="GO" id="GO:0046910">
    <property type="term" value="F:pectinesterase inhibitor activity"/>
    <property type="evidence" value="ECO:0007669"/>
    <property type="project" value="InterPro"/>
</dbReference>
<evidence type="ECO:0000256" key="4">
    <source>
        <dbReference type="SAM" id="Phobius"/>
    </source>
</evidence>